<dbReference type="AlphaFoldDB" id="A0A1T5HFF0"/>
<feature type="chain" id="PRO_5013160182" description="DUF5723 domain-containing protein" evidence="1">
    <location>
        <begin position="22"/>
        <end position="475"/>
    </location>
</feature>
<feature type="domain" description="DUF5723" evidence="2">
    <location>
        <begin position="49"/>
        <end position="441"/>
    </location>
</feature>
<sequence length="475" mass="52944">MKKTVLTFALFLGILSQAAYAQQIPGLELSNYGGLYRATRNPSVLGGPKHKWQINIGTLGGSINYRYFNFVGENSLLYPLLIPHSTKELYGRSRTTGSLLNDDPIYTVSEIRWPSAMISIGKYQGLALQFRTRGFVTGKNLPDPIQTLYFHRLDTGSTPPTDQAWGNFNLVQQSFSDVSVSYGVQLLDLEAHKLRIGVTGKRVFGARIGYLNGSADRYSIRPLAGADETSELVIQNFAYESGYSNPNKKMRISNLFNSDQYGSGWGYDLGFSYELGAYWGKSKEVFDESPEYLVRLSGSLTDVGSIRYKTTRSKVSTGREAQAVVGQKELENVSDQGPEGFMTLFPSENDTTFQKRVQLPQAFHLEADIQLVKGFFLNLSQTKRYKPRSGEYLDLNQLDAFTITPRFEDEDSDFSFPISFIKGNNRPSIGAVGHFGPVFLGFSNVNGLLKKGGARGSMVYLGFTAWKLNRKKDAE</sequence>
<organism evidence="3 4">
    <name type="scientific">Dyadobacter psychrophilus</name>
    <dbReference type="NCBI Taxonomy" id="651661"/>
    <lineage>
        <taxon>Bacteria</taxon>
        <taxon>Pseudomonadati</taxon>
        <taxon>Bacteroidota</taxon>
        <taxon>Cytophagia</taxon>
        <taxon>Cytophagales</taxon>
        <taxon>Spirosomataceae</taxon>
        <taxon>Dyadobacter</taxon>
    </lineage>
</organism>
<reference evidence="4" key="1">
    <citation type="submission" date="2017-02" db="EMBL/GenBank/DDBJ databases">
        <authorList>
            <person name="Varghese N."/>
            <person name="Submissions S."/>
        </authorList>
    </citation>
    <scope>NUCLEOTIDE SEQUENCE [LARGE SCALE GENOMIC DNA]</scope>
    <source>
        <strain evidence="4">DSM 22270</strain>
    </source>
</reference>
<evidence type="ECO:0000256" key="1">
    <source>
        <dbReference type="SAM" id="SignalP"/>
    </source>
</evidence>
<dbReference type="Proteomes" id="UP000190897">
    <property type="component" value="Unassembled WGS sequence"/>
</dbReference>
<evidence type="ECO:0000313" key="4">
    <source>
        <dbReference type="Proteomes" id="UP000190897"/>
    </source>
</evidence>
<accession>A0A1T5HFF0</accession>
<evidence type="ECO:0000313" key="3">
    <source>
        <dbReference type="EMBL" id="SKC19396.1"/>
    </source>
</evidence>
<gene>
    <name evidence="3" type="ORF">SAMN05660293_05470</name>
</gene>
<dbReference type="Pfam" id="PF18990">
    <property type="entry name" value="DUF5723"/>
    <property type="match status" value="1"/>
</dbReference>
<keyword evidence="4" id="KW-1185">Reference proteome</keyword>
<evidence type="ECO:0000259" key="2">
    <source>
        <dbReference type="Pfam" id="PF18990"/>
    </source>
</evidence>
<name>A0A1T5HFF0_9BACT</name>
<dbReference type="InterPro" id="IPR043781">
    <property type="entry name" value="DUF5723"/>
</dbReference>
<dbReference type="OrthoDB" id="9805336at2"/>
<dbReference type="STRING" id="651661.SAMN05660293_05470"/>
<dbReference type="EMBL" id="FUZA01000013">
    <property type="protein sequence ID" value="SKC19396.1"/>
    <property type="molecule type" value="Genomic_DNA"/>
</dbReference>
<feature type="signal peptide" evidence="1">
    <location>
        <begin position="1"/>
        <end position="21"/>
    </location>
</feature>
<proteinExistence type="predicted"/>
<dbReference type="RefSeq" id="WP_082217887.1">
    <property type="nucleotide sequence ID" value="NZ_FUZA01000013.1"/>
</dbReference>
<protein>
    <recommendedName>
        <fullName evidence="2">DUF5723 domain-containing protein</fullName>
    </recommendedName>
</protein>
<keyword evidence="1" id="KW-0732">Signal</keyword>